<evidence type="ECO:0000259" key="13">
    <source>
        <dbReference type="PROSITE" id="PS51883"/>
    </source>
</evidence>
<keyword evidence="3 9" id="KW-0963">Cytoplasm</keyword>
<feature type="binding site" evidence="9">
    <location>
        <begin position="165"/>
        <end position="172"/>
    </location>
    <ligand>
        <name>GTP</name>
        <dbReference type="ChEBI" id="CHEBI:37565"/>
    </ligand>
</feature>
<evidence type="ECO:0000256" key="10">
    <source>
        <dbReference type="SAM" id="MobiDB-lite"/>
    </source>
</evidence>
<dbReference type="HAMAP" id="MF_01454">
    <property type="entry name" value="GTPase_Obg"/>
    <property type="match status" value="1"/>
</dbReference>
<keyword evidence="8 9" id="KW-0342">GTP-binding</keyword>
<feature type="binding site" evidence="9">
    <location>
        <begin position="315"/>
        <end position="317"/>
    </location>
    <ligand>
        <name>GTP</name>
        <dbReference type="ChEBI" id="CHEBI:37565"/>
    </ligand>
</feature>
<gene>
    <name evidence="9" type="primary">obg</name>
    <name evidence="14" type="ORF">DFP97_11535</name>
</gene>
<dbReference type="PRINTS" id="PR00326">
    <property type="entry name" value="GTP1OBG"/>
</dbReference>
<dbReference type="OrthoDB" id="9807318at2"/>
<dbReference type="Gene3D" id="3.30.300.350">
    <property type="entry name" value="GTP-binding protein OBG, C-terminal domain"/>
    <property type="match status" value="1"/>
</dbReference>
<evidence type="ECO:0000256" key="9">
    <source>
        <dbReference type="HAMAP-Rule" id="MF_01454"/>
    </source>
</evidence>
<dbReference type="GO" id="GO:0005525">
    <property type="term" value="F:GTP binding"/>
    <property type="evidence" value="ECO:0007669"/>
    <property type="project" value="UniProtKB-UniRule"/>
</dbReference>
<feature type="binding site" evidence="9">
    <location>
        <begin position="212"/>
        <end position="215"/>
    </location>
    <ligand>
        <name>GTP</name>
        <dbReference type="ChEBI" id="CHEBI:37565"/>
    </ligand>
</feature>
<dbReference type="Proteomes" id="UP000252415">
    <property type="component" value="Unassembled WGS sequence"/>
</dbReference>
<dbReference type="NCBIfam" id="NF008955">
    <property type="entry name" value="PRK12297.1"/>
    <property type="match status" value="1"/>
</dbReference>
<evidence type="ECO:0000256" key="6">
    <source>
        <dbReference type="ARBA" id="ARBA00022801"/>
    </source>
</evidence>
<dbReference type="EMBL" id="QPJD01000015">
    <property type="protein sequence ID" value="RCW42604.1"/>
    <property type="molecule type" value="Genomic_DNA"/>
</dbReference>
<name>A0A368VM83_9BACL</name>
<reference evidence="14 15" key="1">
    <citation type="submission" date="2018-07" db="EMBL/GenBank/DDBJ databases">
        <title>Genomic Encyclopedia of Type Strains, Phase III (KMG-III): the genomes of soil and plant-associated and newly described type strains.</title>
        <authorList>
            <person name="Whitman W."/>
        </authorList>
    </citation>
    <scope>NUCLEOTIDE SEQUENCE [LARGE SCALE GENOMIC DNA]</scope>
    <source>
        <strain evidence="14 15">CECT 7506</strain>
    </source>
</reference>
<evidence type="ECO:0000313" key="14">
    <source>
        <dbReference type="EMBL" id="RCW42604.1"/>
    </source>
</evidence>
<dbReference type="InterPro" id="IPR036726">
    <property type="entry name" value="GTP1_OBG_dom_sf"/>
</dbReference>
<dbReference type="GO" id="GO:0000287">
    <property type="term" value="F:magnesium ion binding"/>
    <property type="evidence" value="ECO:0007669"/>
    <property type="project" value="InterPro"/>
</dbReference>
<evidence type="ECO:0000259" key="11">
    <source>
        <dbReference type="PROSITE" id="PS51710"/>
    </source>
</evidence>
<dbReference type="Pfam" id="PF01018">
    <property type="entry name" value="GTP1_OBG"/>
    <property type="match status" value="1"/>
</dbReference>
<dbReference type="NCBIfam" id="NF008954">
    <property type="entry name" value="PRK12296.1"/>
    <property type="match status" value="1"/>
</dbReference>
<proteinExistence type="inferred from homology"/>
<evidence type="ECO:0000313" key="15">
    <source>
        <dbReference type="Proteomes" id="UP000252415"/>
    </source>
</evidence>
<dbReference type="PIRSF" id="PIRSF002401">
    <property type="entry name" value="GTP_bd_Obg/CgtA"/>
    <property type="match status" value="1"/>
</dbReference>
<dbReference type="GO" id="GO:0003924">
    <property type="term" value="F:GTPase activity"/>
    <property type="evidence" value="ECO:0007669"/>
    <property type="project" value="UniProtKB-UniRule"/>
</dbReference>
<feature type="domain" description="Obg" evidence="13">
    <location>
        <begin position="1"/>
        <end position="158"/>
    </location>
</feature>
<evidence type="ECO:0000256" key="4">
    <source>
        <dbReference type="ARBA" id="ARBA00022723"/>
    </source>
</evidence>
<feature type="region of interest" description="Disordered" evidence="10">
    <location>
        <begin position="119"/>
        <end position="141"/>
    </location>
</feature>
<dbReference type="InterPro" id="IPR031167">
    <property type="entry name" value="G_OBG"/>
</dbReference>
<keyword evidence="6 9" id="KW-0378">Hydrolase</keyword>
<organism evidence="14 15">
    <name type="scientific">Paenibacillus prosopidis</name>
    <dbReference type="NCBI Taxonomy" id="630520"/>
    <lineage>
        <taxon>Bacteria</taxon>
        <taxon>Bacillati</taxon>
        <taxon>Bacillota</taxon>
        <taxon>Bacilli</taxon>
        <taxon>Bacillales</taxon>
        <taxon>Paenibacillaceae</taxon>
        <taxon>Paenibacillus</taxon>
    </lineage>
</organism>
<dbReference type="PANTHER" id="PTHR11702">
    <property type="entry name" value="DEVELOPMENTALLY REGULATED GTP-BINDING PROTEIN-RELATED"/>
    <property type="match status" value="1"/>
</dbReference>
<dbReference type="SUPFAM" id="SSF82051">
    <property type="entry name" value="Obg GTP-binding protein N-terminal domain"/>
    <property type="match status" value="1"/>
</dbReference>
<sequence length="441" mass="49032">MFVDKAKIFVKGGDGGDGIVSFRREKYVEQGGPAGGDGGRGGDLIFQVDEGLRTLMDFRYQKHFKAERGERGKVKSMHGAGAEDTIVRIPPGTIIIDDDTQEIIADMTRHGQQVVIAKGGRGGRGNTRFATPTNPAPYISENGEEGQERWVVLELKVMADVGLVGFPSVGKSTLLSVVSGAKPKIGAYHFTTITPNLGVVDVGDGRSFVMADLPGLIEGAHEGVGLGHEFLRHVERTRVIIHVIDMSASEGRDPFDDWLKINAELVLYNEKLADRPQIIAANKMDMPESEEQLELFRQQLEEARGDREYEIVPISSLTKQGIQELLYKAADVLDTVSEQVDIEEVKDVEERKVYTYEKREETTFTIHKEDEVFVIESAGIDKFMKRMNLNSYDAVMRFARIMRKMGVDAELRKMGAKDGDMVQIGDFAFEFFEGSDYNPNG</sequence>
<dbReference type="NCBIfam" id="NF008956">
    <property type="entry name" value="PRK12299.1"/>
    <property type="match status" value="1"/>
</dbReference>
<dbReference type="InterPro" id="IPR006073">
    <property type="entry name" value="GTP-bd"/>
</dbReference>
<keyword evidence="5 9" id="KW-0547">Nucleotide-binding</keyword>
<dbReference type="InterPro" id="IPR045086">
    <property type="entry name" value="OBG_GTPase"/>
</dbReference>
<dbReference type="FunFam" id="3.40.50.300:FF:000515">
    <property type="entry name" value="GTPase Obg"/>
    <property type="match status" value="1"/>
</dbReference>
<comment type="caution">
    <text evidence="14">The sequence shown here is derived from an EMBL/GenBank/DDBJ whole genome shotgun (WGS) entry which is preliminary data.</text>
</comment>
<evidence type="ECO:0000256" key="8">
    <source>
        <dbReference type="ARBA" id="ARBA00023134"/>
    </source>
</evidence>
<evidence type="ECO:0000256" key="3">
    <source>
        <dbReference type="ARBA" id="ARBA00022490"/>
    </source>
</evidence>
<feature type="binding site" evidence="9">
    <location>
        <begin position="190"/>
        <end position="194"/>
    </location>
    <ligand>
        <name>GTP</name>
        <dbReference type="ChEBI" id="CHEBI:37565"/>
    </ligand>
</feature>
<feature type="domain" description="OCT" evidence="12">
    <location>
        <begin position="356"/>
        <end position="433"/>
    </location>
</feature>
<protein>
    <recommendedName>
        <fullName evidence="9">GTPase Obg</fullName>
        <ecNumber evidence="9">3.6.5.-</ecNumber>
    </recommendedName>
    <alternativeName>
        <fullName evidence="9">GTP-binding protein Obg</fullName>
    </alternativeName>
</protein>
<evidence type="ECO:0000259" key="12">
    <source>
        <dbReference type="PROSITE" id="PS51881"/>
    </source>
</evidence>
<dbReference type="InterPro" id="IPR014100">
    <property type="entry name" value="GTP-bd_Obg/CgtA"/>
</dbReference>
<dbReference type="NCBIfam" id="TIGR03595">
    <property type="entry name" value="Obg_CgtA_exten"/>
    <property type="match status" value="1"/>
</dbReference>
<dbReference type="PROSITE" id="PS51881">
    <property type="entry name" value="OCT"/>
    <property type="match status" value="1"/>
</dbReference>
<dbReference type="Gene3D" id="3.40.50.300">
    <property type="entry name" value="P-loop containing nucleotide triphosphate hydrolases"/>
    <property type="match status" value="1"/>
</dbReference>
<keyword evidence="15" id="KW-1185">Reference proteome</keyword>
<dbReference type="InterPro" id="IPR036346">
    <property type="entry name" value="GTP-bd_prot_GTP1/OBG_C_sf"/>
</dbReference>
<evidence type="ECO:0000256" key="5">
    <source>
        <dbReference type="ARBA" id="ARBA00022741"/>
    </source>
</evidence>
<evidence type="ECO:0000256" key="1">
    <source>
        <dbReference type="ARBA" id="ARBA00001946"/>
    </source>
</evidence>
<dbReference type="InterPro" id="IPR006074">
    <property type="entry name" value="GTP1-OBG_CS"/>
</dbReference>
<dbReference type="GO" id="GO:0005737">
    <property type="term" value="C:cytoplasm"/>
    <property type="evidence" value="ECO:0007669"/>
    <property type="project" value="UniProtKB-SubCell"/>
</dbReference>
<dbReference type="RefSeq" id="WP_114382312.1">
    <property type="nucleotide sequence ID" value="NZ_QPJD01000015.1"/>
</dbReference>
<feature type="binding site" evidence="9">
    <location>
        <begin position="282"/>
        <end position="285"/>
    </location>
    <ligand>
        <name>GTP</name>
        <dbReference type="ChEBI" id="CHEBI:37565"/>
    </ligand>
</feature>
<dbReference type="PROSITE" id="PS51710">
    <property type="entry name" value="G_OBG"/>
    <property type="match status" value="1"/>
</dbReference>
<dbReference type="InterPro" id="IPR006169">
    <property type="entry name" value="GTP1_OBG_dom"/>
</dbReference>
<dbReference type="AlphaFoldDB" id="A0A368VM83"/>
<dbReference type="InterPro" id="IPR015349">
    <property type="entry name" value="OCT_dom"/>
</dbReference>
<feature type="domain" description="OBG-type G" evidence="11">
    <location>
        <begin position="159"/>
        <end position="334"/>
    </location>
</feature>
<comment type="cofactor">
    <cofactor evidence="1 9">
        <name>Mg(2+)</name>
        <dbReference type="ChEBI" id="CHEBI:18420"/>
    </cofactor>
</comment>
<comment type="subunit">
    <text evidence="9">Monomer.</text>
</comment>
<dbReference type="SUPFAM" id="SSF102741">
    <property type="entry name" value="Obg GTP-binding protein C-terminal domain"/>
    <property type="match status" value="1"/>
</dbReference>
<dbReference type="PANTHER" id="PTHR11702:SF31">
    <property type="entry name" value="MITOCHONDRIAL RIBOSOME-ASSOCIATED GTPASE 2"/>
    <property type="match status" value="1"/>
</dbReference>
<evidence type="ECO:0000256" key="7">
    <source>
        <dbReference type="ARBA" id="ARBA00022842"/>
    </source>
</evidence>
<comment type="subcellular location">
    <subcellularLocation>
        <location evidence="9">Cytoplasm</location>
    </subcellularLocation>
</comment>
<dbReference type="CDD" id="cd01898">
    <property type="entry name" value="Obg"/>
    <property type="match status" value="1"/>
</dbReference>
<dbReference type="InterPro" id="IPR027417">
    <property type="entry name" value="P-loop_NTPase"/>
</dbReference>
<dbReference type="Gene3D" id="2.70.210.12">
    <property type="entry name" value="GTP1/OBG domain"/>
    <property type="match status" value="1"/>
</dbReference>
<dbReference type="GO" id="GO:0042254">
    <property type="term" value="P:ribosome biogenesis"/>
    <property type="evidence" value="ECO:0007669"/>
    <property type="project" value="UniProtKB-UniRule"/>
</dbReference>
<evidence type="ECO:0000256" key="2">
    <source>
        <dbReference type="ARBA" id="ARBA00007699"/>
    </source>
</evidence>
<dbReference type="NCBIfam" id="TIGR02729">
    <property type="entry name" value="Obg_CgtA"/>
    <property type="match status" value="1"/>
</dbReference>
<feature type="binding site" evidence="9">
    <location>
        <position position="192"/>
    </location>
    <ligand>
        <name>Mg(2+)</name>
        <dbReference type="ChEBI" id="CHEBI:18420"/>
    </ligand>
</feature>
<dbReference type="SUPFAM" id="SSF52540">
    <property type="entry name" value="P-loop containing nucleoside triphosphate hydrolases"/>
    <property type="match status" value="1"/>
</dbReference>
<keyword evidence="4 9" id="KW-0479">Metal-binding</keyword>
<dbReference type="Pfam" id="PF01926">
    <property type="entry name" value="MMR_HSR1"/>
    <property type="match status" value="1"/>
</dbReference>
<comment type="similarity">
    <text evidence="2 9">Belongs to the TRAFAC class OBG-HflX-like GTPase superfamily. OBG GTPase family.</text>
</comment>
<dbReference type="EC" id="3.6.5.-" evidence="9"/>
<dbReference type="Pfam" id="PF09269">
    <property type="entry name" value="DUF1967"/>
    <property type="match status" value="1"/>
</dbReference>
<feature type="binding site" evidence="9">
    <location>
        <position position="172"/>
    </location>
    <ligand>
        <name>Mg(2+)</name>
        <dbReference type="ChEBI" id="CHEBI:18420"/>
    </ligand>
</feature>
<keyword evidence="7 9" id="KW-0460">Magnesium</keyword>
<dbReference type="PROSITE" id="PS00905">
    <property type="entry name" value="GTP1_OBG"/>
    <property type="match status" value="1"/>
</dbReference>
<accession>A0A368VM83</accession>
<dbReference type="PROSITE" id="PS51883">
    <property type="entry name" value="OBG"/>
    <property type="match status" value="1"/>
</dbReference>
<dbReference type="FunFam" id="2.70.210.12:FF:000001">
    <property type="entry name" value="GTPase Obg"/>
    <property type="match status" value="1"/>
</dbReference>
<comment type="function">
    <text evidence="9">An essential GTPase which binds GTP, GDP and possibly (p)ppGpp with moderate affinity, with high nucleotide exchange rates and a fairly low GTP hydrolysis rate. Plays a role in control of the cell cycle, stress response, ribosome biogenesis and in those bacteria that undergo differentiation, in morphogenesis control.</text>
</comment>